<evidence type="ECO:0000313" key="1">
    <source>
        <dbReference type="EMBL" id="RZS52219.1"/>
    </source>
</evidence>
<reference evidence="1 2" key="1">
    <citation type="submission" date="2019-02" db="EMBL/GenBank/DDBJ databases">
        <title>Genomic Encyclopedia of Type Strains, Phase IV (KMG-IV): sequencing the most valuable type-strain genomes for metagenomic binning, comparative biology and taxonomic classification.</title>
        <authorList>
            <person name="Goeker M."/>
        </authorList>
    </citation>
    <scope>NUCLEOTIDE SEQUENCE [LARGE SCALE GENOMIC DNA]</scope>
    <source>
        <strain evidence="1 2">DSM 10617</strain>
    </source>
</reference>
<name>A0A4Q7LG74_9BURK</name>
<dbReference type="InterPro" id="IPR005358">
    <property type="entry name" value="Puta_zinc/iron-chelating_dom"/>
</dbReference>
<proteinExistence type="predicted"/>
<keyword evidence="2" id="KW-1185">Reference proteome</keyword>
<dbReference type="AlphaFoldDB" id="A0A4Q7LG74"/>
<accession>A0A4Q7LG74</accession>
<dbReference type="EMBL" id="SGWV01000011">
    <property type="protein sequence ID" value="RZS52219.1"/>
    <property type="molecule type" value="Genomic_DNA"/>
</dbReference>
<evidence type="ECO:0000313" key="2">
    <source>
        <dbReference type="Proteomes" id="UP000293433"/>
    </source>
</evidence>
<dbReference type="Pfam" id="PF03692">
    <property type="entry name" value="CxxCxxCC"/>
    <property type="match status" value="1"/>
</dbReference>
<dbReference type="Proteomes" id="UP000293433">
    <property type="component" value="Unassembled WGS sequence"/>
</dbReference>
<protein>
    <submittedName>
        <fullName evidence="1">Uncharacterized protein</fullName>
    </submittedName>
</protein>
<sequence>MGHMHGTHATDTRIDPAFRPAVTTPMTPAPTANVPAHDNPCLRCGACCASFRVDFAVDELQSHGGCVPDGLAVEITAHSARMRGTDHARPRCAALVGTVGEKACCGIHEWRPGPCREFGMLAPLGRGDEACNRARARHGLPPLD</sequence>
<comment type="caution">
    <text evidence="1">The sequence shown here is derived from an EMBL/GenBank/DDBJ whole genome shotgun (WGS) entry which is preliminary data.</text>
</comment>
<organism evidence="1 2">
    <name type="scientific">Sphaerotilus mobilis</name>
    <dbReference type="NCBI Taxonomy" id="47994"/>
    <lineage>
        <taxon>Bacteria</taxon>
        <taxon>Pseudomonadati</taxon>
        <taxon>Pseudomonadota</taxon>
        <taxon>Betaproteobacteria</taxon>
        <taxon>Burkholderiales</taxon>
        <taxon>Sphaerotilaceae</taxon>
        <taxon>Sphaerotilus</taxon>
    </lineage>
</organism>
<gene>
    <name evidence="1" type="ORF">EV685_3410</name>
</gene>